<dbReference type="PANTHER" id="PTHR30337">
    <property type="entry name" value="COMPONENT OF ATP-DEPENDENT DSDNA EXONUCLEASE"/>
    <property type="match status" value="1"/>
</dbReference>
<dbReference type="AlphaFoldDB" id="A0A133US21"/>
<dbReference type="InterPro" id="IPR029052">
    <property type="entry name" value="Metallo-depent_PP-like"/>
</dbReference>
<dbReference type="Gene3D" id="3.60.21.10">
    <property type="match status" value="1"/>
</dbReference>
<dbReference type="Proteomes" id="UP000070414">
    <property type="component" value="Unassembled WGS sequence"/>
</dbReference>
<evidence type="ECO:0000256" key="2">
    <source>
        <dbReference type="ARBA" id="ARBA00022801"/>
    </source>
</evidence>
<dbReference type="InterPro" id="IPR004843">
    <property type="entry name" value="Calcineurin-like_PHP"/>
</dbReference>
<feature type="domain" description="Calcineurin-like phosphoesterase" evidence="4">
    <location>
        <begin position="21"/>
        <end position="189"/>
    </location>
</feature>
<protein>
    <recommendedName>
        <fullName evidence="4">Calcineurin-like phosphoesterase domain-containing protein</fullName>
    </recommendedName>
</protein>
<evidence type="ECO:0000313" key="6">
    <source>
        <dbReference type="Proteomes" id="UP000070414"/>
    </source>
</evidence>
<dbReference type="InterPro" id="IPR050535">
    <property type="entry name" value="DNA_Repair-Maintenance_Comp"/>
</dbReference>
<organism evidence="5 6">
    <name type="scientific">candidate division MSBL1 archaeon SCGC-AAA259I14</name>
    <dbReference type="NCBI Taxonomy" id="1698268"/>
    <lineage>
        <taxon>Archaea</taxon>
        <taxon>Methanobacteriati</taxon>
        <taxon>Methanobacteriota</taxon>
        <taxon>candidate division MSBL1</taxon>
    </lineage>
</organism>
<evidence type="ECO:0000259" key="4">
    <source>
        <dbReference type="Pfam" id="PF00149"/>
    </source>
</evidence>
<name>A0A133US21_9EURY</name>
<reference evidence="5 6" key="1">
    <citation type="journal article" date="2016" name="Sci. Rep.">
        <title>Metabolic traits of an uncultured archaeal lineage -MSBL1- from brine pools of the Red Sea.</title>
        <authorList>
            <person name="Mwirichia R."/>
            <person name="Alam I."/>
            <person name="Rashid M."/>
            <person name="Vinu M."/>
            <person name="Ba-Alawi W."/>
            <person name="Anthony Kamau A."/>
            <person name="Kamanda Ngugi D."/>
            <person name="Goker M."/>
            <person name="Klenk H.P."/>
            <person name="Bajic V."/>
            <person name="Stingl U."/>
        </authorList>
    </citation>
    <scope>NUCLEOTIDE SEQUENCE [LARGE SCALE GENOMIC DNA]</scope>
    <source>
        <strain evidence="5">SCGC-AAA259I14</strain>
    </source>
</reference>
<keyword evidence="6" id="KW-1185">Reference proteome</keyword>
<dbReference type="CDD" id="cd00840">
    <property type="entry name" value="MPP_Mre11_N"/>
    <property type="match status" value="1"/>
</dbReference>
<dbReference type="InterPro" id="IPR041796">
    <property type="entry name" value="Mre11_N"/>
</dbReference>
<dbReference type="Pfam" id="PF00149">
    <property type="entry name" value="Metallophos"/>
    <property type="match status" value="1"/>
</dbReference>
<keyword evidence="3" id="KW-0269">Exonuclease</keyword>
<dbReference type="GO" id="GO:0004527">
    <property type="term" value="F:exonuclease activity"/>
    <property type="evidence" value="ECO:0007669"/>
    <property type="project" value="UniProtKB-KW"/>
</dbReference>
<comment type="caution">
    <text evidence="5">The sequence shown here is derived from an EMBL/GenBank/DDBJ whole genome shotgun (WGS) entry which is preliminary data.</text>
</comment>
<evidence type="ECO:0000256" key="1">
    <source>
        <dbReference type="ARBA" id="ARBA00022722"/>
    </source>
</evidence>
<dbReference type="EMBL" id="LHXS01000030">
    <property type="protein sequence ID" value="KXA97025.1"/>
    <property type="molecule type" value="Genomic_DNA"/>
</dbReference>
<sequence length="379" mass="44405">DTHLGYRQYGLEERFKDWGKATKQSVDYAVEKDVDMVIHSGDLFNSNKIDQDALVQAFEIFEPLKKKDIPLLVIEGNHDRRRGRQKNTTMDVLDRLGYCTFLDPGGRDISNATYEIKEYNVIGLGYPGMYLKNWIDDYAEQLPENRKNNIILLHAGVEGYIESMASHVTPSKLKELKQKSIYLALGHFHDSFQLDNWAFNPGSVERERFDRKEKSKIFYHVKIQDGVVEAEKVQLNTRNMFQFDLKANDNWKQVKTKLREKVEAHDLEESMVRVRIFGKLESEFKRWELEELFGDEPLVLKIFDETYSEEKKSEWKGMESHEIEKDILVNYFENDFEDPEALADFVRSILDNILEKSLSSSDEAKPLAKDIANWRRDNL</sequence>
<keyword evidence="2" id="KW-0378">Hydrolase</keyword>
<evidence type="ECO:0000313" key="5">
    <source>
        <dbReference type="EMBL" id="KXA97025.1"/>
    </source>
</evidence>
<accession>A0A133US21</accession>
<keyword evidence="1" id="KW-0540">Nuclease</keyword>
<dbReference type="SUPFAM" id="SSF56300">
    <property type="entry name" value="Metallo-dependent phosphatases"/>
    <property type="match status" value="1"/>
</dbReference>
<evidence type="ECO:0000256" key="3">
    <source>
        <dbReference type="ARBA" id="ARBA00022839"/>
    </source>
</evidence>
<gene>
    <name evidence="5" type="ORF">AKJ38_02085</name>
</gene>
<dbReference type="PANTHER" id="PTHR30337:SF0">
    <property type="entry name" value="NUCLEASE SBCCD SUBUNIT D"/>
    <property type="match status" value="1"/>
</dbReference>
<proteinExistence type="predicted"/>
<feature type="non-terminal residue" evidence="5">
    <location>
        <position position="1"/>
    </location>
</feature>